<reference evidence="1" key="1">
    <citation type="submission" date="2023-10" db="EMBL/GenBank/DDBJ databases">
        <title>Genome assemblies of two species of porcelain crab, Petrolisthes cinctipes and Petrolisthes manimaculis (Anomura: Porcellanidae).</title>
        <authorList>
            <person name="Angst P."/>
        </authorList>
    </citation>
    <scope>NUCLEOTIDE SEQUENCE</scope>
    <source>
        <strain evidence="1">PB745_01</strain>
        <tissue evidence="1">Gill</tissue>
    </source>
</reference>
<evidence type="ECO:0000313" key="2">
    <source>
        <dbReference type="Proteomes" id="UP001286313"/>
    </source>
</evidence>
<protein>
    <submittedName>
        <fullName evidence="1">Uncharacterized protein</fullName>
    </submittedName>
</protein>
<feature type="non-terminal residue" evidence="1">
    <location>
        <position position="4059"/>
    </location>
</feature>
<dbReference type="Proteomes" id="UP001286313">
    <property type="component" value="Unassembled WGS sequence"/>
</dbReference>
<accession>A0AAE1F336</accession>
<organism evidence="1 2">
    <name type="scientific">Petrolisthes cinctipes</name>
    <name type="common">Flat porcelain crab</name>
    <dbReference type="NCBI Taxonomy" id="88211"/>
    <lineage>
        <taxon>Eukaryota</taxon>
        <taxon>Metazoa</taxon>
        <taxon>Ecdysozoa</taxon>
        <taxon>Arthropoda</taxon>
        <taxon>Crustacea</taxon>
        <taxon>Multicrustacea</taxon>
        <taxon>Malacostraca</taxon>
        <taxon>Eumalacostraca</taxon>
        <taxon>Eucarida</taxon>
        <taxon>Decapoda</taxon>
        <taxon>Pleocyemata</taxon>
        <taxon>Anomura</taxon>
        <taxon>Galatheoidea</taxon>
        <taxon>Porcellanidae</taxon>
        <taxon>Petrolisthes</taxon>
    </lineage>
</organism>
<dbReference type="EMBL" id="JAWQEG010003408">
    <property type="protein sequence ID" value="KAK3866382.1"/>
    <property type="molecule type" value="Genomic_DNA"/>
</dbReference>
<sequence>QWEPVHILGGLHLQLNQHVLQTGYNLDRSQSGRTLAMISGSVGGVGGGVKFEADLIPGQPQNISVEMTGGYLSHQAAIHFNHISDPQWEKFSGSSKLRWFDHSYTATHNLKWTDQLKQLTLSYQDLTFNTTLKTSPGQQILVELYRGESGTTDPIFKTGLEKAGGVGGEDSYKTYLIMGQHTLFQVDVTHKSSSERFSGHVRLLESSLDVMGELVELGLGQVKGSGQVSLNLPSGISHTSRLTITSSYDGVTRNVKLTHQLNEGELTVVEVKLHRRDGWLGDDTLGLALILSSPLPGLHNISMAVEFNADPTRLSYVEAAWEQYKVHGEAVLGGEEGVEVKLVMGDGGECDSLLHLYHKHQLNPSHQHYYYSTGATLILSSSQPWSIEVTSTPGHSRKPHHTSLDLNTTLQTPLLNLPFTVTWIHNLTKEGVEVKATAGMERLSTISFSGINSLERDTRKVMGLLEFETPWTGPVFLNVSNNHDSASFNATFDFRSSLEPLNTVLADFSAYYDTISHTTARFTLTHDQLQVRMNLDNKLAENSFIHKFEGSANAHRVNSNMEYEWDQHYIPTKVDGRAVIMTSLISDTLDATVSLTKQLNHYQVQLLGSYGDQTLRADHQLEVTSGLEWSSIFTVILPNQERSLSSEASFNASSDLSSMDIKFYSQSEFYDDVELTLQWEGFMKNADLKLVYGGSNMFQGSLHTSDIPSLHQANITLNLSSSYFNKWTMRWEHDLNSQYLALVEATQESESSGNNIGLHVKVGIDGLFSPHFEHLQGKFELSVPDSLIDINAKASVNTSGEMEVKFNYNDYSLHLTSSVYSGEILNTKLGLPGVEYEANMRYKMGNNTLPNFVFNFVQDGRDIFILKSECSGLFPILDAVFTLNILREDSSGAIMKGGKLYVKADMSELQGMVKIESDFEGFEHHEANVDIDYNSIRHQIGGRLEGEVIINNWSYNGSIFGVLSLDKGLNFQYTKKYSSSYQDDVVDRKELYIKISIDDDETFHGNVTIVPEAGTSQWAIFLDYTNSGKHVTAYIIPGNFKKYELNTSVRGSILNIDSKIINQEGNDVPYKILQGDVNWNRKKRKRFITIKLTSDINALREVEGQIVIQQRRRLMINANFKINNAELKTNISYIPQGLSNPGKLSVKIKNDVYWPFETDTSINFSLSPSGLESDLVMDFNGKKAWITSSVKGSLTESYLRIKTPFEGFESLDITANLLIRETWGLQLKAEHPKVCVTFDGSISKSYENASLTFGAHKGCNGQELFTGKFNYTTEKMLLETYAECQVKDFWKLYNVHKTEDFNDDSLGITQDSQDTTNIINLGVHFSVESSIFKKGKDLFLIRVYDVEENTNHFLFQVYINQNDEWKVSHEFGEHRKYSLEVKKNYRPNSFKMDVNATIFDSVYLSEPLYTIFTLDADIDEDRGRLEISANTSDYSFPRAHFLGSYSKEDDIKGTFKATSPLGNAEGSLLFQETEENSFTVTADMTSSLHSFKDYYLKFHHTLRNGYHSFEVLTMQDNMEYQLKVMSQGEDDDTTSVNINLLTPYEEYEVYDVTICYPQAQAASYPYMIHFMGMFGGQMYQFDINHDHNPTWQMQTTDFTISIPEKMFGNASISVSYDMSKDAHIHLALPLGELKLGGTWEERNVNTDLSVNVTQWGGLVFLANMSLGRSRDTDLKWEYKRAGRVFIGEFVLGRDFRHGNVTIQDICTNKEEQRHSKYSLSYKLSDSLTLMGQYKDWEGTTVITLTGNTYRISAGNVKVTTNLPNYEVLDGSWNFGRVGPVYVAEVTVDAKESGNILFKASLNRKPSRSVRAWEKVKVDILLDSSFTRTHHLQTSLDSDIYSLSASYQYGHETFFIKFLPELRRKTGSISLTWNIPIRGISTLTFDFSYRLGETNEYMLKLSVEESRLNGSVVIESNGRMCTATTSLTSPFIQPLNISLKWTLNRTSLVVESGFMYGEEYQGKATMKVTNTNNNKELDLQIKLPTKYLHQLLLMVKIDLQKYILTANTTVNNHSVKIDYKITNGSNIHECIIIGKLSGYKHFHFRSDASLSHLKVNLRYGDETILNSEVDMSHILIHFTWAENFLLLNGKLSEIENGYKVTFSLKNSEMDPLMFELEYTQREGHTANVHLVIGEAEYNASVQVNINTRRSSLDFHLESSENPHVPLDLRAMYDIKNFLKGRMSDMETLATMTLDWGGQFKVDVTGMRTKNQSKMTVEILTPLRFLPHLKFGYSGDLTMRRSNIDLTYSTFVEWSQRMTLAGSVKVNQGNYDLSLDLTTPFPDLKNLMMSLKYKPGQVEASFVMNHEEWDILCEYKLNPFFLAISATTPIKGFENLAFSVLGSVEDGVFSSEAKLSWTDTSSLNVKVKAEMWSVDVEVSSPWTPLETMSFHVSLRTESEQLTCRSTLQWNERKVDIKFTYSPRQAELVSRYDDQDTEMGIVKVGYSVNNGEVEAEVEIRTPYHSLKSMEALFNLGSREHEFLIEAQSNNQTNIAEGLFSAGGGKFRVHLPTLNGFVWALEAKNKWLELDTQADLVYSPIQAPVNISFSYQIKAEEEEMVASLSTTSPDLWLESVSCGVTVIYSSQLEFYDVSSTITTKVKNETPKKHEFAITIGTGDDLVSINSELKGDYLTLPYELTASIPLFNFFTKDATLELSVSQDQELQYKFSYENIIVDADSSHRTLTIFWCDWTAVSKVLINKTSLETSFSYPDQETKHSLVLEWSEDFSIEQFTVRMKVNSPLIQEEGLKWNFNFQTQRRFAFTVDAQMSYGSRNIIGVEGSVQYIQRQQQVRTNLQINSDWFGQHSVELNVQWKRDVRCNIKVKNEEGEIQHTLTLHVSTTDYTTQLTCDSTWLPYQNIVARGKVNTDINLYNIQLEGEVTGDSNQGNIAMEGTLMAQGIMDVNGNITVKQNDNTIWRSSLKIESVQHGFKGNAVIRSYIPGHVSRFYLTMENTRNLRSLETRWYGNNYFHEITIYNSKKWKDLQKIDITITNNNVLTIESKFGRESGRFEFYSLYDYSKISQNFEYKLGNEGYKVIFFIKTTLDALKVFHIQFNLPKEFDSSNRNEEFELFRINFQGIEGHKTKLEVFCYPDPVMKWSVYANLETTLQGQHKFEILTPQFRHGANIFSTFVAYPGGKVGVVLRSKGLTISKDMQLSVYLPYEEYDVISLKFLAGAVWGGDKTFTIEARVGKLGITFALIRKKFDKIYKAVLEVNEYRFAMTFNFNKLVRSHYKVMSDITVKLPYGKPVVIDIDFEYHPRQRYLLAVDVNTFPKPLLKLGWDWRQGNELDLVMYGLFETDIEAKLKSTQDASVCSFQLDLPYQLSTRIQPIYSFSVNHTLLDYGNYFVVNFLVFTSEQYSFYFESLHYLSPTCFKENLIASLGLYEIGFETLMQKDAGLFTTKYDTDTKLYFSNTNVVRLSSTALSGAREFDAVTNFTWRGIYDWEYQPRPMMLKVKLNDLSRFGNEEYSMKTEFRYPNIGSIILQGNLSQPFMSPLHVVAELIDGNSPDMNVIMTVDIPLINNEGEQQVKVNISQQASGFGLIVNNLIKHVYVDNTQDKKVTSEHNIEYWSLSQEKWQQINISTGFDMTIDGYKLLADVVTSQNNSGYIWESYILNQVGISSLIIKGTSKQFGDFWQFDTKVNKIIPEIKLSLQTDHETRRARIGLHSPVAAGAILEHRKFGHRWNLDAGVGVTLTTPDIIQFHVEVDPSLDIMQQHTWATLTSPADKIFHMWQRSVSIAVNDTAWWLSAELPTTLRLLVNTQTLHTIWRSETANFQTFMRNLNQSLDMITDDITRLYLVPLQPLVLPAWEMISSSYHHHIARITEELVNTAANLQGSIEHFLGTVWRQAGQTLDYAVYRLQSWWSRVYQSANERWQLVLYEGARVVNTSLRIATDTIDTMWTTLYLHRLHPALVRYGSELERVLLSNCWPGIHTLITDIKMEVQQRWSAGIHVMQEFLQLDRYTVIFTLAAQDVSERMTAAGNIFQESREDSITITVTNIPPSTITTITDIPPPPLPPSLTYHSFITITDIPPSTITTITDIPLFHHHHQHPTLHHYHHH</sequence>
<gene>
    <name evidence="1" type="ORF">Pcinc_028088</name>
</gene>
<name>A0AAE1F336_PETCI</name>
<proteinExistence type="predicted"/>
<comment type="caution">
    <text evidence="1">The sequence shown here is derived from an EMBL/GenBank/DDBJ whole genome shotgun (WGS) entry which is preliminary data.</text>
</comment>
<keyword evidence="2" id="KW-1185">Reference proteome</keyword>
<evidence type="ECO:0000313" key="1">
    <source>
        <dbReference type="EMBL" id="KAK3866382.1"/>
    </source>
</evidence>